<evidence type="ECO:0000256" key="1">
    <source>
        <dbReference type="SAM" id="MobiDB-lite"/>
    </source>
</evidence>
<feature type="compositionally biased region" description="Acidic residues" evidence="1">
    <location>
        <begin position="785"/>
        <end position="804"/>
    </location>
</feature>
<comment type="caution">
    <text evidence="2">The sequence shown here is derived from an EMBL/GenBank/DDBJ whole genome shotgun (WGS) entry which is preliminary data.</text>
</comment>
<feature type="compositionally biased region" description="Polar residues" evidence="1">
    <location>
        <begin position="346"/>
        <end position="355"/>
    </location>
</feature>
<reference evidence="2 3" key="1">
    <citation type="submission" date="2024-02" db="EMBL/GenBank/DDBJ databases">
        <title>A draft genome for the cacao thread blight pathogen Marasmius crinis-equi.</title>
        <authorList>
            <person name="Cohen S.P."/>
            <person name="Baruah I.K."/>
            <person name="Amoako-Attah I."/>
            <person name="Bukari Y."/>
            <person name="Meinhardt L.W."/>
            <person name="Bailey B.A."/>
        </authorList>
    </citation>
    <scope>NUCLEOTIDE SEQUENCE [LARGE SCALE GENOMIC DNA]</scope>
    <source>
        <strain evidence="2 3">GH-76</strain>
    </source>
</reference>
<organism evidence="2 3">
    <name type="scientific">Marasmius crinis-equi</name>
    <dbReference type="NCBI Taxonomy" id="585013"/>
    <lineage>
        <taxon>Eukaryota</taxon>
        <taxon>Fungi</taxon>
        <taxon>Dikarya</taxon>
        <taxon>Basidiomycota</taxon>
        <taxon>Agaricomycotina</taxon>
        <taxon>Agaricomycetes</taxon>
        <taxon>Agaricomycetidae</taxon>
        <taxon>Agaricales</taxon>
        <taxon>Marasmiineae</taxon>
        <taxon>Marasmiaceae</taxon>
        <taxon>Marasmius</taxon>
    </lineage>
</organism>
<feature type="compositionally biased region" description="Low complexity" evidence="1">
    <location>
        <begin position="588"/>
        <end position="601"/>
    </location>
</feature>
<evidence type="ECO:0000313" key="2">
    <source>
        <dbReference type="EMBL" id="KAL0567052.1"/>
    </source>
</evidence>
<keyword evidence="3" id="KW-1185">Reference proteome</keyword>
<evidence type="ECO:0000313" key="3">
    <source>
        <dbReference type="Proteomes" id="UP001465976"/>
    </source>
</evidence>
<gene>
    <name evidence="2" type="ORF">V5O48_014939</name>
</gene>
<proteinExistence type="predicted"/>
<accession>A0ABR3EVV9</accession>
<feature type="compositionally biased region" description="Polar residues" evidence="1">
    <location>
        <begin position="102"/>
        <end position="117"/>
    </location>
</feature>
<feature type="region of interest" description="Disordered" evidence="1">
    <location>
        <begin position="313"/>
        <end position="375"/>
    </location>
</feature>
<feature type="region of interest" description="Disordered" evidence="1">
    <location>
        <begin position="586"/>
        <end position="610"/>
    </location>
</feature>
<sequence>METKRELTAEPSFGDHDLSHNSNIIQAAEEMGLFGDSTGPGGTIPLSPSKRLIIPTPNASASIRRVADQREQLVLSASSSVNANSFFPPTQDPTSYLHATYTQSPSPGPFDTSTRSVGTGPAGGSFVSNPAVALGTQGFLAPNTSGGYAMPAAGSYYPQQPQHYQPYPTQQPQLYQPHGPQSQPYLLYQPPPQNVGQSYVQAALASASVPQPASSIPTSTITSAISSPVSNLLTSSVPAPSTTAVSSIPTSTIHLSVSNVPTSPVPLPSTPAMSNTPVLISTPSVPLPVSNVPTSPSVHLPVSNVPTPPVLPLSVSSPSVPPPSLLDVPTGSNIPTSPVPPPAGDTPSTLRSGSSPKAADKTSRSNTGRPSKELVARVEACVKRLEERIEDEAEDLGVESSLIYNGLGSFCMAVDNVDNEMARLSDHPTLRYDGNFPPSQTQVGEAYDAFMRYHGKEKGKQLLKSWSAMQELQVVTQKVERNKTFSSCVSQAFSLANHFRNKGIYMFAAVAGGNVGTDQRLVKVVSVPETEKFLESGLLIEPEAFPGLFQAAVFEGTSLTYTKHQIANKARELGLTVSGPGLDAIEVPKASMSKPSSSKGQPAKKKEDTASGLASKLRIMVLDLAVKQVGGFKKKNILPWSTMVVEQLKQGIRILGYPAKTQYPWKLLNLPSEQRSRGIQNMSPEDQNRLLKACGEDQAVPLSFAKVDPIRLTENEVPILETAPDENGQVTRVFYHELEPYLLEKKVLRPPKQVKFELDDSTTVASTPTQKRSTRQKSVRPTSERDEDEVDELSALTDENEPTP</sequence>
<dbReference type="EMBL" id="JBAHYK010001689">
    <property type="protein sequence ID" value="KAL0567052.1"/>
    <property type="molecule type" value="Genomic_DNA"/>
</dbReference>
<dbReference type="Proteomes" id="UP001465976">
    <property type="component" value="Unassembled WGS sequence"/>
</dbReference>
<name>A0ABR3EVV9_9AGAR</name>
<feature type="region of interest" description="Disordered" evidence="1">
    <location>
        <begin position="102"/>
        <end position="121"/>
    </location>
</feature>
<feature type="region of interest" description="Disordered" evidence="1">
    <location>
        <begin position="757"/>
        <end position="804"/>
    </location>
</feature>
<feature type="compositionally biased region" description="Polar residues" evidence="1">
    <location>
        <begin position="761"/>
        <end position="771"/>
    </location>
</feature>
<protein>
    <submittedName>
        <fullName evidence="2">Uncharacterized protein</fullName>
    </submittedName>
</protein>